<reference evidence="1" key="1">
    <citation type="submission" date="2014-05" db="EMBL/GenBank/DDBJ databases">
        <authorList>
            <person name="Chronopoulou M."/>
        </authorList>
    </citation>
    <scope>NUCLEOTIDE SEQUENCE</scope>
    <source>
        <tissue evidence="1">Whole organism</tissue>
    </source>
</reference>
<dbReference type="EMBL" id="HACA01008961">
    <property type="protein sequence ID" value="CDW26322.1"/>
    <property type="molecule type" value="Transcribed_RNA"/>
</dbReference>
<proteinExistence type="predicted"/>
<name>A0A0K2TKY8_LEPSM</name>
<dbReference type="AlphaFoldDB" id="A0A0K2TKY8"/>
<sequence>MKRFCNLKRALPKIYSLKSTHGNYKSMKLFSLQQTSKLSMSQDFFILNTVFRI</sequence>
<protein>
    <submittedName>
        <fullName evidence="1">Uncharacterized protein</fullName>
    </submittedName>
</protein>
<organism evidence="1">
    <name type="scientific">Lepeophtheirus salmonis</name>
    <name type="common">Salmon louse</name>
    <name type="synonym">Caligus salmonis</name>
    <dbReference type="NCBI Taxonomy" id="72036"/>
    <lineage>
        <taxon>Eukaryota</taxon>
        <taxon>Metazoa</taxon>
        <taxon>Ecdysozoa</taxon>
        <taxon>Arthropoda</taxon>
        <taxon>Crustacea</taxon>
        <taxon>Multicrustacea</taxon>
        <taxon>Hexanauplia</taxon>
        <taxon>Copepoda</taxon>
        <taxon>Siphonostomatoida</taxon>
        <taxon>Caligidae</taxon>
        <taxon>Lepeophtheirus</taxon>
    </lineage>
</organism>
<evidence type="ECO:0000313" key="1">
    <source>
        <dbReference type="EMBL" id="CDW26322.1"/>
    </source>
</evidence>
<accession>A0A0K2TKY8</accession>